<keyword evidence="2" id="KW-1185">Reference proteome</keyword>
<evidence type="ECO:0000313" key="2">
    <source>
        <dbReference type="Proteomes" id="UP001234178"/>
    </source>
</evidence>
<evidence type="ECO:0000313" key="1">
    <source>
        <dbReference type="EMBL" id="KAK4012502.1"/>
    </source>
</evidence>
<reference evidence="1 2" key="1">
    <citation type="journal article" date="2023" name="Nucleic Acids Res.">
        <title>The hologenome of Daphnia magna reveals possible DNA methylation and microbiome-mediated evolution of the host genome.</title>
        <authorList>
            <person name="Chaturvedi A."/>
            <person name="Li X."/>
            <person name="Dhandapani V."/>
            <person name="Marshall H."/>
            <person name="Kissane S."/>
            <person name="Cuenca-Cambronero M."/>
            <person name="Asole G."/>
            <person name="Calvet F."/>
            <person name="Ruiz-Romero M."/>
            <person name="Marangio P."/>
            <person name="Guigo R."/>
            <person name="Rago D."/>
            <person name="Mirbahai L."/>
            <person name="Eastwood N."/>
            <person name="Colbourne J.K."/>
            <person name="Zhou J."/>
            <person name="Mallon E."/>
            <person name="Orsini L."/>
        </authorList>
    </citation>
    <scope>NUCLEOTIDE SEQUENCE [LARGE SCALE GENOMIC DNA]</scope>
    <source>
        <strain evidence="1">LRV0_1</strain>
    </source>
</reference>
<protein>
    <submittedName>
        <fullName evidence="1">Uncharacterized protein</fullName>
    </submittedName>
</protein>
<proteinExistence type="predicted"/>
<name>A0ABQ9ZHW2_9CRUS</name>
<dbReference type="Proteomes" id="UP001234178">
    <property type="component" value="Unassembled WGS sequence"/>
</dbReference>
<accession>A0ABQ9ZHW2</accession>
<sequence>MVYNSRIIINAVRRAGRADLEVHKENDKDPQLYIIRYFTASVDVPSGVLALYCGMNDEASKLHILTTGDAISYGALCGCVALLASFGEINEERSSKTEAVAFEETGRIFLKMELDSK</sequence>
<comment type="caution">
    <text evidence="1">The sequence shown here is derived from an EMBL/GenBank/DDBJ whole genome shotgun (WGS) entry which is preliminary data.</text>
</comment>
<gene>
    <name evidence="1" type="ORF">OUZ56_024741</name>
</gene>
<dbReference type="EMBL" id="JAOYFB010000004">
    <property type="protein sequence ID" value="KAK4012502.1"/>
    <property type="molecule type" value="Genomic_DNA"/>
</dbReference>
<organism evidence="1 2">
    <name type="scientific">Daphnia magna</name>
    <dbReference type="NCBI Taxonomy" id="35525"/>
    <lineage>
        <taxon>Eukaryota</taxon>
        <taxon>Metazoa</taxon>
        <taxon>Ecdysozoa</taxon>
        <taxon>Arthropoda</taxon>
        <taxon>Crustacea</taxon>
        <taxon>Branchiopoda</taxon>
        <taxon>Diplostraca</taxon>
        <taxon>Cladocera</taxon>
        <taxon>Anomopoda</taxon>
        <taxon>Daphniidae</taxon>
        <taxon>Daphnia</taxon>
    </lineage>
</organism>